<feature type="binding site" evidence="7">
    <location>
        <position position="184"/>
    </location>
    <ligand>
        <name>Zn(2+)</name>
        <dbReference type="ChEBI" id="CHEBI:29105"/>
    </ligand>
</feature>
<evidence type="ECO:0000256" key="3">
    <source>
        <dbReference type="ARBA" id="ARBA00022475"/>
    </source>
</evidence>
<keyword evidence="4 8" id="KW-0812">Transmembrane</keyword>
<dbReference type="InterPro" id="IPR005744">
    <property type="entry name" value="Hy-lIII"/>
</dbReference>
<dbReference type="PANTHER" id="PTHR20855">
    <property type="entry name" value="ADIPOR/PROGESTIN RECEPTOR-RELATED"/>
    <property type="match status" value="1"/>
</dbReference>
<feature type="transmembrane region" description="Helical" evidence="8">
    <location>
        <begin position="79"/>
        <end position="97"/>
    </location>
</feature>
<comment type="similarity">
    <text evidence="2">Belongs to the UPF0073 (Hly-III) family.</text>
</comment>
<comment type="subcellular location">
    <subcellularLocation>
        <location evidence="1">Cell membrane</location>
        <topology evidence="1">Multi-pass membrane protein</topology>
    </subcellularLocation>
</comment>
<dbReference type="GO" id="GO:0005886">
    <property type="term" value="C:plasma membrane"/>
    <property type="evidence" value="ECO:0007669"/>
    <property type="project" value="UniProtKB-SubCell"/>
</dbReference>
<organism evidence="9 10">
    <name type="scientific">Pseudoduganella aquatica</name>
    <dbReference type="NCBI Taxonomy" id="2660641"/>
    <lineage>
        <taxon>Bacteria</taxon>
        <taxon>Pseudomonadati</taxon>
        <taxon>Pseudomonadota</taxon>
        <taxon>Betaproteobacteria</taxon>
        <taxon>Burkholderiales</taxon>
        <taxon>Oxalobacteraceae</taxon>
        <taxon>Telluria group</taxon>
        <taxon>Pseudoduganella</taxon>
    </lineage>
</organism>
<dbReference type="GO" id="GO:0140911">
    <property type="term" value="F:pore-forming activity"/>
    <property type="evidence" value="ECO:0007669"/>
    <property type="project" value="InterPro"/>
</dbReference>
<dbReference type="GO" id="GO:0046872">
    <property type="term" value="F:metal ion binding"/>
    <property type="evidence" value="ECO:0007669"/>
    <property type="project" value="UniProtKB-KW"/>
</dbReference>
<feature type="transmembrane region" description="Helical" evidence="8">
    <location>
        <begin position="187"/>
        <end position="207"/>
    </location>
</feature>
<dbReference type="InterPro" id="IPR004254">
    <property type="entry name" value="AdipoR/HlyIII-related"/>
</dbReference>
<dbReference type="Proteomes" id="UP000450676">
    <property type="component" value="Unassembled WGS sequence"/>
</dbReference>
<evidence type="ECO:0000256" key="2">
    <source>
        <dbReference type="ARBA" id="ARBA00008488"/>
    </source>
</evidence>
<feature type="transmembrane region" description="Helical" evidence="8">
    <location>
        <begin position="128"/>
        <end position="150"/>
    </location>
</feature>
<gene>
    <name evidence="9" type="ORF">GTP77_23960</name>
</gene>
<keyword evidence="7" id="KW-0479">Metal-binding</keyword>
<evidence type="ECO:0000256" key="1">
    <source>
        <dbReference type="ARBA" id="ARBA00004651"/>
    </source>
</evidence>
<evidence type="ECO:0000313" key="9">
    <source>
        <dbReference type="EMBL" id="MYN10381.1"/>
    </source>
</evidence>
<keyword evidence="10" id="KW-1185">Reference proteome</keyword>
<proteinExistence type="inferred from homology"/>
<keyword evidence="7" id="KW-0862">Zinc</keyword>
<dbReference type="AlphaFoldDB" id="A0A7X4HFR6"/>
<accession>A0A7X4HFR6</accession>
<reference evidence="9 10" key="1">
    <citation type="submission" date="2019-12" db="EMBL/GenBank/DDBJ databases">
        <title>Novel species isolated from a subtropical stream in China.</title>
        <authorList>
            <person name="Lu H."/>
        </authorList>
    </citation>
    <scope>NUCLEOTIDE SEQUENCE [LARGE SCALE GENOMIC DNA]</scope>
    <source>
        <strain evidence="9 10">FT127W</strain>
    </source>
</reference>
<dbReference type="PANTHER" id="PTHR20855:SF3">
    <property type="entry name" value="LD03007P"/>
    <property type="match status" value="1"/>
</dbReference>
<feature type="transmembrane region" description="Helical" evidence="8">
    <location>
        <begin position="38"/>
        <end position="58"/>
    </location>
</feature>
<keyword evidence="5 8" id="KW-1133">Transmembrane helix</keyword>
<dbReference type="EMBL" id="WWCU01000037">
    <property type="protein sequence ID" value="MYN10381.1"/>
    <property type="molecule type" value="Genomic_DNA"/>
</dbReference>
<protein>
    <submittedName>
        <fullName evidence="9">Hemolysin III family protein</fullName>
    </submittedName>
</protein>
<keyword evidence="3" id="KW-1003">Cell membrane</keyword>
<dbReference type="RefSeq" id="WP_161074677.1">
    <property type="nucleotide sequence ID" value="NZ_CP086370.1"/>
</dbReference>
<evidence type="ECO:0000256" key="7">
    <source>
        <dbReference type="PIRSR" id="PIRSR604254-1"/>
    </source>
</evidence>
<dbReference type="NCBIfam" id="TIGR01065">
    <property type="entry name" value="hlyIII"/>
    <property type="match status" value="1"/>
</dbReference>
<feature type="binding site" evidence="7">
    <location>
        <position position="63"/>
    </location>
    <ligand>
        <name>Zn(2+)</name>
        <dbReference type="ChEBI" id="CHEBI:29105"/>
    </ligand>
</feature>
<evidence type="ECO:0000313" key="10">
    <source>
        <dbReference type="Proteomes" id="UP000450676"/>
    </source>
</evidence>
<evidence type="ECO:0000256" key="5">
    <source>
        <dbReference type="ARBA" id="ARBA00022989"/>
    </source>
</evidence>
<evidence type="ECO:0000256" key="6">
    <source>
        <dbReference type="ARBA" id="ARBA00023136"/>
    </source>
</evidence>
<comment type="caution">
    <text evidence="9">The sequence shown here is derived from an EMBL/GenBank/DDBJ whole genome shotgun (WGS) entry which is preliminary data.</text>
</comment>
<dbReference type="Pfam" id="PF03006">
    <property type="entry name" value="HlyIII"/>
    <property type="match status" value="1"/>
</dbReference>
<evidence type="ECO:0000256" key="8">
    <source>
        <dbReference type="SAM" id="Phobius"/>
    </source>
</evidence>
<sequence>MVKFAQAGEKFNAATHLAGALLAAGGSVYLLGQVQSGPWQSVVSIGVYCFSLVLLYACSTVYHASMGRVKALWQKFDHCAIYVLIAGTYTPFCSLALDSQLGWALLAAVWLLAFVGIVQELRKSENRWLSVVIYLTMGWSAVLMVLPLRASLGNDGFAYVLAGGLFYTVGIIFYVIDTRMRHAHGIWHLFVLLGSALHYLAIAQFVLPDSA</sequence>
<feature type="binding site" evidence="7">
    <location>
        <position position="188"/>
    </location>
    <ligand>
        <name>Zn(2+)</name>
        <dbReference type="ChEBI" id="CHEBI:29105"/>
    </ligand>
</feature>
<name>A0A7X4HFR6_9BURK</name>
<feature type="transmembrane region" description="Helical" evidence="8">
    <location>
        <begin position="103"/>
        <end position="121"/>
    </location>
</feature>
<evidence type="ECO:0000256" key="4">
    <source>
        <dbReference type="ARBA" id="ARBA00022692"/>
    </source>
</evidence>
<feature type="transmembrane region" description="Helical" evidence="8">
    <location>
        <begin position="156"/>
        <end position="175"/>
    </location>
</feature>
<keyword evidence="6 8" id="KW-0472">Membrane</keyword>
<feature type="transmembrane region" description="Helical" evidence="8">
    <location>
        <begin position="12"/>
        <end position="32"/>
    </location>
</feature>